<name>A0ACB8TZN5_9APHY</name>
<comment type="caution">
    <text evidence="1">The sequence shown here is derived from an EMBL/GenBank/DDBJ whole genome shotgun (WGS) entry which is preliminary data.</text>
</comment>
<keyword evidence="2" id="KW-1185">Reference proteome</keyword>
<gene>
    <name evidence="1" type="ORF">BDY19DRAFT_907620</name>
</gene>
<dbReference type="EMBL" id="MU274918">
    <property type="protein sequence ID" value="KAI0087466.1"/>
    <property type="molecule type" value="Genomic_DNA"/>
</dbReference>
<accession>A0ACB8TZN5</accession>
<dbReference type="Proteomes" id="UP001055072">
    <property type="component" value="Unassembled WGS sequence"/>
</dbReference>
<reference evidence="1" key="1">
    <citation type="journal article" date="2021" name="Environ. Microbiol.">
        <title>Gene family expansions and transcriptome signatures uncover fungal adaptations to wood decay.</title>
        <authorList>
            <person name="Hage H."/>
            <person name="Miyauchi S."/>
            <person name="Viragh M."/>
            <person name="Drula E."/>
            <person name="Min B."/>
            <person name="Chaduli D."/>
            <person name="Navarro D."/>
            <person name="Favel A."/>
            <person name="Norest M."/>
            <person name="Lesage-Meessen L."/>
            <person name="Balint B."/>
            <person name="Merenyi Z."/>
            <person name="de Eugenio L."/>
            <person name="Morin E."/>
            <person name="Martinez A.T."/>
            <person name="Baldrian P."/>
            <person name="Stursova M."/>
            <person name="Martinez M.J."/>
            <person name="Novotny C."/>
            <person name="Magnuson J.K."/>
            <person name="Spatafora J.W."/>
            <person name="Maurice S."/>
            <person name="Pangilinan J."/>
            <person name="Andreopoulos W."/>
            <person name="LaButti K."/>
            <person name="Hundley H."/>
            <person name="Na H."/>
            <person name="Kuo A."/>
            <person name="Barry K."/>
            <person name="Lipzen A."/>
            <person name="Henrissat B."/>
            <person name="Riley R."/>
            <person name="Ahrendt S."/>
            <person name="Nagy L.G."/>
            <person name="Grigoriev I.V."/>
            <person name="Martin F."/>
            <person name="Rosso M.N."/>
        </authorList>
    </citation>
    <scope>NUCLEOTIDE SEQUENCE</scope>
    <source>
        <strain evidence="1">CBS 384.51</strain>
    </source>
</reference>
<evidence type="ECO:0000313" key="1">
    <source>
        <dbReference type="EMBL" id="KAI0087466.1"/>
    </source>
</evidence>
<organism evidence="1 2">
    <name type="scientific">Irpex rosettiformis</name>
    <dbReference type="NCBI Taxonomy" id="378272"/>
    <lineage>
        <taxon>Eukaryota</taxon>
        <taxon>Fungi</taxon>
        <taxon>Dikarya</taxon>
        <taxon>Basidiomycota</taxon>
        <taxon>Agaricomycotina</taxon>
        <taxon>Agaricomycetes</taxon>
        <taxon>Polyporales</taxon>
        <taxon>Irpicaceae</taxon>
        <taxon>Irpex</taxon>
    </lineage>
</organism>
<sequence length="200" mass="22367">MTGARGHNKSRSSTSSRVGKLKNIKNSSSMRASEEKISNAEVEDKSSDEEPLITSSKPKSMPRQIPEVLLTPRTKHRVSQAARLYVNEETEEDDEVEKSDESDEEDRAFIDDRNEDGEENSDSLETRKMTSPPKKKMSRVIYSPQLPVESSMVVGSHVHIKKSVIESPSIRPTSIRAKKVILNSVLIAMAAYDYDCTQAL</sequence>
<protein>
    <submittedName>
        <fullName evidence="1">Uncharacterized protein</fullName>
    </submittedName>
</protein>
<proteinExistence type="predicted"/>
<evidence type="ECO:0000313" key="2">
    <source>
        <dbReference type="Proteomes" id="UP001055072"/>
    </source>
</evidence>